<organism evidence="1">
    <name type="scientific">freshwater metagenome</name>
    <dbReference type="NCBI Taxonomy" id="449393"/>
    <lineage>
        <taxon>unclassified sequences</taxon>
        <taxon>metagenomes</taxon>
        <taxon>ecological metagenomes</taxon>
    </lineage>
</organism>
<gene>
    <name evidence="1" type="ORF">UFOPK1493_02675</name>
</gene>
<reference evidence="1" key="1">
    <citation type="submission" date="2020-05" db="EMBL/GenBank/DDBJ databases">
        <authorList>
            <person name="Chiriac C."/>
            <person name="Salcher M."/>
            <person name="Ghai R."/>
            <person name="Kavagutti S V."/>
        </authorList>
    </citation>
    <scope>NUCLEOTIDE SEQUENCE</scope>
</reference>
<dbReference type="EMBL" id="CAEZSR010000118">
    <property type="protein sequence ID" value="CAB4575358.1"/>
    <property type="molecule type" value="Genomic_DNA"/>
</dbReference>
<evidence type="ECO:0000313" key="1">
    <source>
        <dbReference type="EMBL" id="CAB4575358.1"/>
    </source>
</evidence>
<name>A0A6J6ER81_9ZZZZ</name>
<proteinExistence type="predicted"/>
<accession>A0A6J6ER81</accession>
<dbReference type="AlphaFoldDB" id="A0A6J6ER81"/>
<protein>
    <submittedName>
        <fullName evidence="1">Unannotated protein</fullName>
    </submittedName>
</protein>
<sequence>MRNDAPISCMWPHTDTIRPGVAGRSQVDDATPFVMPAKSSRVAPHCSMRKSAMRPMAGPQVSMSCACIVARSHSGPVSPVEHGISAGPR</sequence>